<evidence type="ECO:0000256" key="4">
    <source>
        <dbReference type="ARBA" id="ARBA00022989"/>
    </source>
</evidence>
<evidence type="ECO:0000256" key="6">
    <source>
        <dbReference type="SAM" id="Phobius"/>
    </source>
</evidence>
<feature type="transmembrane region" description="Helical" evidence="6">
    <location>
        <begin position="12"/>
        <end position="32"/>
    </location>
</feature>
<feature type="transmembrane region" description="Helical" evidence="6">
    <location>
        <begin position="218"/>
        <end position="240"/>
    </location>
</feature>
<dbReference type="PANTHER" id="PTHR30589:SF0">
    <property type="entry name" value="PHOSPHATIDYLGLYCEROL--PROLIPOPROTEIN DIACYLGLYCERYL TRANSFERASE"/>
    <property type="match status" value="1"/>
</dbReference>
<keyword evidence="1" id="KW-1003">Cell membrane</keyword>
<dbReference type="InterPro" id="IPR001640">
    <property type="entry name" value="Lgt"/>
</dbReference>
<evidence type="ECO:0000256" key="3">
    <source>
        <dbReference type="ARBA" id="ARBA00022692"/>
    </source>
</evidence>
<dbReference type="GO" id="GO:0005886">
    <property type="term" value="C:plasma membrane"/>
    <property type="evidence" value="ECO:0007669"/>
    <property type="project" value="InterPro"/>
</dbReference>
<evidence type="ECO:0000256" key="1">
    <source>
        <dbReference type="ARBA" id="ARBA00022475"/>
    </source>
</evidence>
<dbReference type="EMBL" id="CAFBMK010000184">
    <property type="protein sequence ID" value="CAB4933977.1"/>
    <property type="molecule type" value="Genomic_DNA"/>
</dbReference>
<dbReference type="PANTHER" id="PTHR30589">
    <property type="entry name" value="PROLIPOPROTEIN DIACYLGLYCERYL TRANSFERASE"/>
    <property type="match status" value="1"/>
</dbReference>
<proteinExistence type="inferred from homology"/>
<keyword evidence="5 6" id="KW-0472">Membrane</keyword>
<accession>A0A6J7IUP5</accession>
<evidence type="ECO:0000313" key="7">
    <source>
        <dbReference type="EMBL" id="CAB4933977.1"/>
    </source>
</evidence>
<keyword evidence="3 6" id="KW-0812">Transmembrane</keyword>
<keyword evidence="4 6" id="KW-1133">Transmembrane helix</keyword>
<keyword evidence="2" id="KW-0808">Transferase</keyword>
<feature type="transmembrane region" description="Helical" evidence="6">
    <location>
        <begin position="187"/>
        <end position="206"/>
    </location>
</feature>
<dbReference type="Pfam" id="PF01790">
    <property type="entry name" value="LGT"/>
    <property type="match status" value="1"/>
</dbReference>
<gene>
    <name evidence="7" type="ORF">UFOPK3564_02542</name>
</gene>
<protein>
    <submittedName>
        <fullName evidence="7">Unannotated protein</fullName>
    </submittedName>
</protein>
<feature type="transmembrane region" description="Helical" evidence="6">
    <location>
        <begin position="85"/>
        <end position="102"/>
    </location>
</feature>
<reference evidence="7" key="1">
    <citation type="submission" date="2020-05" db="EMBL/GenBank/DDBJ databases">
        <authorList>
            <person name="Chiriac C."/>
            <person name="Salcher M."/>
            <person name="Ghai R."/>
            <person name="Kavagutti S V."/>
        </authorList>
    </citation>
    <scope>NUCLEOTIDE SEQUENCE</scope>
</reference>
<organism evidence="7">
    <name type="scientific">freshwater metagenome</name>
    <dbReference type="NCBI Taxonomy" id="449393"/>
    <lineage>
        <taxon>unclassified sequences</taxon>
        <taxon>metagenomes</taxon>
        <taxon>ecological metagenomes</taxon>
    </lineage>
</organism>
<evidence type="ECO:0000256" key="5">
    <source>
        <dbReference type="ARBA" id="ARBA00023136"/>
    </source>
</evidence>
<dbReference type="GO" id="GO:0042158">
    <property type="term" value="P:lipoprotein biosynthetic process"/>
    <property type="evidence" value="ECO:0007669"/>
    <property type="project" value="InterPro"/>
</dbReference>
<dbReference type="HAMAP" id="MF_01147">
    <property type="entry name" value="Lgt"/>
    <property type="match status" value="1"/>
</dbReference>
<feature type="transmembrane region" description="Helical" evidence="6">
    <location>
        <begin position="44"/>
        <end position="65"/>
    </location>
</feature>
<dbReference type="AlphaFoldDB" id="A0A6J7IUP5"/>
<name>A0A6J7IUP5_9ZZZZ</name>
<evidence type="ECO:0000256" key="2">
    <source>
        <dbReference type="ARBA" id="ARBA00022679"/>
    </source>
</evidence>
<sequence>MQPEIDLLGLPLKTFGLCFAIAFLAAGAVLTRRFRELRWPGDQATEALLAALVGGLVGARAYWLVDNWSEAQGDLVGSLFGGSGLTWYGGALGGALAVLLWARWRDHLNARLLDAAAPALALGYAIGRVGCQVSGDGDYGRASDLPWAMAYPDGVVPTDEVVQPTPIYETLSMGLAALVLWQLRDRLPAGALFGLYLVFAGVERFVVEFWRRNPDVDLGLTTAQVTSLGMLVAGTALVVWRLRVHRPQGPSATAS</sequence>
<dbReference type="GO" id="GO:0008961">
    <property type="term" value="F:phosphatidylglycerol-prolipoprotein diacylglyceryl transferase activity"/>
    <property type="evidence" value="ECO:0007669"/>
    <property type="project" value="InterPro"/>
</dbReference>